<dbReference type="CDD" id="cd02440">
    <property type="entry name" value="AdoMet_MTases"/>
    <property type="match status" value="1"/>
</dbReference>
<organism evidence="2 3">
    <name type="scientific">Peribacillus simplex</name>
    <dbReference type="NCBI Taxonomy" id="1478"/>
    <lineage>
        <taxon>Bacteria</taxon>
        <taxon>Bacillati</taxon>
        <taxon>Bacillota</taxon>
        <taxon>Bacilli</taxon>
        <taxon>Bacillales</taxon>
        <taxon>Bacillaceae</taxon>
        <taxon>Peribacillus</taxon>
    </lineage>
</organism>
<dbReference type="PANTHER" id="PTHR45036">
    <property type="entry name" value="METHYLTRANSFERASE LIKE 7B"/>
    <property type="match status" value="1"/>
</dbReference>
<comment type="caution">
    <text evidence="2">The sequence shown here is derived from an EMBL/GenBank/DDBJ whole genome shotgun (WGS) entry which is preliminary data.</text>
</comment>
<gene>
    <name evidence="2" type="primary">menG_1</name>
    <name evidence="2" type="ORF">SRABI133_03997</name>
</gene>
<dbReference type="EMBL" id="CAKKMG010000076">
    <property type="protein sequence ID" value="CAH0282659.1"/>
    <property type="molecule type" value="Genomic_DNA"/>
</dbReference>
<dbReference type="AlphaFoldDB" id="A0A9W4L4P0"/>
<proteinExistence type="predicted"/>
<protein>
    <submittedName>
        <fullName evidence="2">Demethylmenaquinone methyltransferase</fullName>
        <ecNumber evidence="2">2.1.1.163</ecNumber>
    </submittedName>
</protein>
<evidence type="ECO:0000313" key="2">
    <source>
        <dbReference type="EMBL" id="CAH0282659.1"/>
    </source>
</evidence>
<dbReference type="InterPro" id="IPR029063">
    <property type="entry name" value="SAM-dependent_MTases_sf"/>
</dbReference>
<reference evidence="2" key="1">
    <citation type="submission" date="2021-11" db="EMBL/GenBank/DDBJ databases">
        <authorList>
            <person name="Bulgarelli D."/>
        </authorList>
    </citation>
    <scope>NUCLEOTIDE SEQUENCE</scope>
    <source>
        <strain evidence="2">Bi133</strain>
    </source>
</reference>
<keyword evidence="2" id="KW-0489">Methyltransferase</keyword>
<dbReference type="GO" id="GO:0008757">
    <property type="term" value="F:S-adenosylmethionine-dependent methyltransferase activity"/>
    <property type="evidence" value="ECO:0007669"/>
    <property type="project" value="InterPro"/>
</dbReference>
<dbReference type="EC" id="2.1.1.163" evidence="2"/>
<accession>A0A9W4L4P0</accession>
<evidence type="ECO:0000259" key="1">
    <source>
        <dbReference type="Pfam" id="PF08241"/>
    </source>
</evidence>
<dbReference type="Pfam" id="PF08241">
    <property type="entry name" value="Methyltransf_11"/>
    <property type="match status" value="1"/>
</dbReference>
<sequence length="218" mass="25514">MLYRKNKQGGGDLNNSWNKVIYKVWSPIYDKIFNSHLFLDARKRIFEEMHFQDHAKILFVGVGTGADLELIKNLDLEITAIDLSADMLKKAMEKYENTSINFIEMDAQHMEFDNESFDYIVGSLILSVVPDANECLREMIRVLKGEGKIILFDKFISKDEVLSLPKKLLRPIIRFLGTDIGLRFEYLFSRHDKNMKIEEDRPIMLNGMYRKIIISKRI</sequence>
<evidence type="ECO:0000313" key="3">
    <source>
        <dbReference type="Proteomes" id="UP000789326"/>
    </source>
</evidence>
<keyword evidence="2" id="KW-0808">Transferase</keyword>
<dbReference type="Proteomes" id="UP000789326">
    <property type="component" value="Unassembled WGS sequence"/>
</dbReference>
<dbReference type="GO" id="GO:0043770">
    <property type="term" value="F:demethylmenaquinone methyltransferase activity"/>
    <property type="evidence" value="ECO:0007669"/>
    <property type="project" value="UniProtKB-EC"/>
</dbReference>
<dbReference type="Gene3D" id="3.40.50.150">
    <property type="entry name" value="Vaccinia Virus protein VP39"/>
    <property type="match status" value="1"/>
</dbReference>
<dbReference type="SUPFAM" id="SSF53335">
    <property type="entry name" value="S-adenosyl-L-methionine-dependent methyltransferases"/>
    <property type="match status" value="1"/>
</dbReference>
<dbReference type="InterPro" id="IPR052356">
    <property type="entry name" value="Thiol_S-MT"/>
</dbReference>
<name>A0A9W4L4P0_9BACI</name>
<dbReference type="PANTHER" id="PTHR45036:SF1">
    <property type="entry name" value="METHYLTRANSFERASE LIKE 7A"/>
    <property type="match status" value="1"/>
</dbReference>
<dbReference type="InterPro" id="IPR013216">
    <property type="entry name" value="Methyltransf_11"/>
</dbReference>
<feature type="domain" description="Methyltransferase type 11" evidence="1">
    <location>
        <begin position="60"/>
        <end position="151"/>
    </location>
</feature>
<dbReference type="GO" id="GO:0032259">
    <property type="term" value="P:methylation"/>
    <property type="evidence" value="ECO:0007669"/>
    <property type="project" value="UniProtKB-KW"/>
</dbReference>